<dbReference type="SUPFAM" id="SSF53335">
    <property type="entry name" value="S-adenosyl-L-methionine-dependent methyltransferases"/>
    <property type="match status" value="1"/>
</dbReference>
<dbReference type="PANTHER" id="PTHR43317">
    <property type="entry name" value="THERMOSPERMINE SYNTHASE ACAULIS5"/>
    <property type="match status" value="1"/>
</dbReference>
<keyword evidence="1" id="KW-0620">Polyamine biosynthesis</keyword>
<reference evidence="2 3" key="1">
    <citation type="submission" date="2019-02" db="EMBL/GenBank/DDBJ databases">
        <title>Deep-cultivation of Planctomycetes and their phenomic and genomic characterization uncovers novel biology.</title>
        <authorList>
            <person name="Wiegand S."/>
            <person name="Jogler M."/>
            <person name="Boedeker C."/>
            <person name="Pinto D."/>
            <person name="Vollmers J."/>
            <person name="Rivas-Marin E."/>
            <person name="Kohn T."/>
            <person name="Peeters S.H."/>
            <person name="Heuer A."/>
            <person name="Rast P."/>
            <person name="Oberbeckmann S."/>
            <person name="Bunk B."/>
            <person name="Jeske O."/>
            <person name="Meyerdierks A."/>
            <person name="Storesund J.E."/>
            <person name="Kallscheuer N."/>
            <person name="Luecker S."/>
            <person name="Lage O.M."/>
            <person name="Pohl T."/>
            <person name="Merkel B.J."/>
            <person name="Hornburger P."/>
            <person name="Mueller R.-W."/>
            <person name="Bruemmer F."/>
            <person name="Labrenz M."/>
            <person name="Spormann A.M."/>
            <person name="Op den Camp H."/>
            <person name="Overmann J."/>
            <person name="Amann R."/>
            <person name="Jetten M.S.M."/>
            <person name="Mascher T."/>
            <person name="Medema M.H."/>
            <person name="Devos D.P."/>
            <person name="Kaster A.-K."/>
            <person name="Ovreas L."/>
            <person name="Rohde M."/>
            <person name="Galperin M.Y."/>
            <person name="Jogler C."/>
        </authorList>
    </citation>
    <scope>NUCLEOTIDE SEQUENCE [LARGE SCALE GENOMIC DNA]</scope>
    <source>
        <strain evidence="2 3">HG66A1</strain>
    </source>
</reference>
<evidence type="ECO:0000313" key="3">
    <source>
        <dbReference type="Proteomes" id="UP000320421"/>
    </source>
</evidence>
<protein>
    <submittedName>
        <fullName evidence="2">Spermidine synthase</fullName>
    </submittedName>
</protein>
<dbReference type="GO" id="GO:0006596">
    <property type="term" value="P:polyamine biosynthetic process"/>
    <property type="evidence" value="ECO:0007669"/>
    <property type="project" value="UniProtKB-KW"/>
</dbReference>
<dbReference type="Gene3D" id="3.40.50.150">
    <property type="entry name" value="Vaccinia Virus protein VP39"/>
    <property type="match status" value="1"/>
</dbReference>
<proteinExistence type="predicted"/>
<keyword evidence="3" id="KW-1185">Reference proteome</keyword>
<dbReference type="Proteomes" id="UP000320421">
    <property type="component" value="Chromosome"/>
</dbReference>
<organism evidence="2 3">
    <name type="scientific">Gimesia chilikensis</name>
    <dbReference type="NCBI Taxonomy" id="2605989"/>
    <lineage>
        <taxon>Bacteria</taxon>
        <taxon>Pseudomonadati</taxon>
        <taxon>Planctomycetota</taxon>
        <taxon>Planctomycetia</taxon>
        <taxon>Planctomycetales</taxon>
        <taxon>Planctomycetaceae</taxon>
        <taxon>Gimesia</taxon>
    </lineage>
</organism>
<evidence type="ECO:0000256" key="1">
    <source>
        <dbReference type="ARBA" id="ARBA00023115"/>
    </source>
</evidence>
<gene>
    <name evidence="2" type="ORF">HG66A1_26230</name>
</gene>
<accession>A0A517PN94</accession>
<name>A0A517PN94_9PLAN</name>
<dbReference type="InterPro" id="IPR029063">
    <property type="entry name" value="SAM-dependent_MTases_sf"/>
</dbReference>
<dbReference type="EMBL" id="CP036266">
    <property type="protein sequence ID" value="QDT20833.1"/>
    <property type="molecule type" value="Genomic_DNA"/>
</dbReference>
<sequence>MKPPFFEILAYEPTDLGMLCLRRRELLCEPGTIVTEVTLNHEFLMSSYLTASEKALSEIALQMHSGSSLRVLIGGLGLGYTSWTALESDRVSQCEVLEFLPQVINWLKQDMIPLSGKLNADNRLTITQSDIYQQLASPPDKRYDLILIDVDHSPDEKLDDGNGHFYTAEGLQRAKLHLEENGVLGIWSYAESPRFADALHEVFREVRIEPVTVFNNLINEQQTDWLFFARD</sequence>
<dbReference type="AlphaFoldDB" id="A0A517PN94"/>
<dbReference type="PANTHER" id="PTHR43317:SF3">
    <property type="entry name" value="BLR2883 PROTEIN"/>
    <property type="match status" value="1"/>
</dbReference>
<evidence type="ECO:0000313" key="2">
    <source>
        <dbReference type="EMBL" id="QDT20833.1"/>
    </source>
</evidence>